<dbReference type="Proteomes" id="UP001157418">
    <property type="component" value="Unassembled WGS sequence"/>
</dbReference>
<evidence type="ECO:0000313" key="1">
    <source>
        <dbReference type="EMBL" id="CAH1439960.1"/>
    </source>
</evidence>
<proteinExistence type="predicted"/>
<comment type="caution">
    <text evidence="1">The sequence shown here is derived from an EMBL/GenBank/DDBJ whole genome shotgun (WGS) entry which is preliminary data.</text>
</comment>
<organism evidence="1 2">
    <name type="scientific">Lactuca virosa</name>
    <dbReference type="NCBI Taxonomy" id="75947"/>
    <lineage>
        <taxon>Eukaryota</taxon>
        <taxon>Viridiplantae</taxon>
        <taxon>Streptophyta</taxon>
        <taxon>Embryophyta</taxon>
        <taxon>Tracheophyta</taxon>
        <taxon>Spermatophyta</taxon>
        <taxon>Magnoliopsida</taxon>
        <taxon>eudicotyledons</taxon>
        <taxon>Gunneridae</taxon>
        <taxon>Pentapetalae</taxon>
        <taxon>asterids</taxon>
        <taxon>campanulids</taxon>
        <taxon>Asterales</taxon>
        <taxon>Asteraceae</taxon>
        <taxon>Cichorioideae</taxon>
        <taxon>Cichorieae</taxon>
        <taxon>Lactucinae</taxon>
        <taxon>Lactuca</taxon>
    </lineage>
</organism>
<keyword evidence="2" id="KW-1185">Reference proteome</keyword>
<sequence>MMDLPLHNSSLLVLPPPPSSPLVSPADLLLRRLQDNFNHSKTPPASSFPFPFSFCPPWKRSQIELAHKSLSLTSQWWCQWSIEAEIDLDLSSVYSLQREIATDDDVEEVAFAQPNPSTDDDDSLRSVSRMQLLKTERRQIQCILNSNGLPYFRSTTFPL</sequence>
<protein>
    <submittedName>
        <fullName evidence="1">Uncharacterized protein</fullName>
    </submittedName>
</protein>
<name>A0AAU9NQ06_9ASTR</name>
<evidence type="ECO:0000313" key="2">
    <source>
        <dbReference type="Proteomes" id="UP001157418"/>
    </source>
</evidence>
<gene>
    <name evidence="1" type="ORF">LVIROSA_LOCUS26123</name>
</gene>
<dbReference type="AlphaFoldDB" id="A0AAU9NQ06"/>
<accession>A0AAU9NQ06</accession>
<reference evidence="1 2" key="1">
    <citation type="submission" date="2022-01" db="EMBL/GenBank/DDBJ databases">
        <authorList>
            <person name="Xiong W."/>
            <person name="Schranz E."/>
        </authorList>
    </citation>
    <scope>NUCLEOTIDE SEQUENCE [LARGE SCALE GENOMIC DNA]</scope>
</reference>
<dbReference type="EMBL" id="CAKMRJ010005412">
    <property type="protein sequence ID" value="CAH1439960.1"/>
    <property type="molecule type" value="Genomic_DNA"/>
</dbReference>